<name>C7R031_JONDD</name>
<dbReference type="GO" id="GO:0005886">
    <property type="term" value="C:plasma membrane"/>
    <property type="evidence" value="ECO:0007669"/>
    <property type="project" value="UniProtKB-SubCell"/>
</dbReference>
<dbReference type="STRING" id="471856.Jden_0425"/>
<dbReference type="RefSeq" id="WP_015770719.1">
    <property type="nucleotide sequence ID" value="NC_013174.1"/>
</dbReference>
<sequence>MITRTTQRRSILIALSLTLLIAITLSLAIGSRVIPFADVIAALTNPRDGDNAHLVVLTQRLPRTIIAVVAGAALAIAGTLMQGLTRNPLADPGLLGLNAGASLAVLLSIVVLGWSNPAIYVWAAVLGAILAAAIVYGIAARGGGGANPITLALTGAALTAGLTSVSMFIVTTNQQALNNYRFWSVGSLTGRGIDTITAVLPLALAGALLAVIASTRLNALALGDDIAQGLGHNLTTSRLIIMSATVLLSASATALAGPLVFIGLVIPHILRGVAHGDYRWLIALAAPAGAILLLIADTIGRVIAQPSEVEAGFVVAFLGAPVMMWIIQSKKAVAV</sequence>
<dbReference type="CDD" id="cd06550">
    <property type="entry name" value="TM_ABC_iron-siderophores_like"/>
    <property type="match status" value="1"/>
</dbReference>
<evidence type="ECO:0000256" key="2">
    <source>
        <dbReference type="ARBA" id="ARBA00007935"/>
    </source>
</evidence>
<protein>
    <submittedName>
        <fullName evidence="9">Transport system permease protein</fullName>
    </submittedName>
</protein>
<feature type="transmembrane region" description="Helical" evidence="8">
    <location>
        <begin position="93"/>
        <end position="113"/>
    </location>
</feature>
<feature type="transmembrane region" description="Helical" evidence="8">
    <location>
        <begin position="151"/>
        <end position="172"/>
    </location>
</feature>
<evidence type="ECO:0000256" key="4">
    <source>
        <dbReference type="ARBA" id="ARBA00022475"/>
    </source>
</evidence>
<feature type="transmembrane region" description="Helical" evidence="8">
    <location>
        <begin position="239"/>
        <end position="266"/>
    </location>
</feature>
<dbReference type="eggNOG" id="COG0609">
    <property type="taxonomic scope" value="Bacteria"/>
</dbReference>
<feature type="transmembrane region" description="Helical" evidence="8">
    <location>
        <begin position="61"/>
        <end position="81"/>
    </location>
</feature>
<reference evidence="9 10" key="1">
    <citation type="journal article" date="2009" name="Stand. Genomic Sci.">
        <title>Complete genome sequence of Jonesia denitrificans type strain (Prevot 55134).</title>
        <authorList>
            <person name="Pukall R."/>
            <person name="Gehrich-Schroter G."/>
            <person name="Lapidus A."/>
            <person name="Nolan M."/>
            <person name="Glavina Del Rio T."/>
            <person name="Lucas S."/>
            <person name="Chen F."/>
            <person name="Tice H."/>
            <person name="Pitluck S."/>
            <person name="Cheng J.F."/>
            <person name="Copeland A."/>
            <person name="Saunders E."/>
            <person name="Brettin T."/>
            <person name="Detter J.C."/>
            <person name="Bruce D."/>
            <person name="Goodwin L."/>
            <person name="Pati A."/>
            <person name="Ivanova N."/>
            <person name="Mavromatis K."/>
            <person name="Ovchinnikova G."/>
            <person name="Chen A."/>
            <person name="Palaniappan K."/>
            <person name="Land M."/>
            <person name="Hauser L."/>
            <person name="Chang Y.J."/>
            <person name="Jeffries C.D."/>
            <person name="Chain P."/>
            <person name="Goker M."/>
            <person name="Bristow J."/>
            <person name="Eisen J.A."/>
            <person name="Markowitz V."/>
            <person name="Hugenholtz P."/>
            <person name="Kyrpides N.C."/>
            <person name="Klenk H.P."/>
            <person name="Han C."/>
        </authorList>
    </citation>
    <scope>NUCLEOTIDE SEQUENCE [LARGE SCALE GENOMIC DNA]</scope>
    <source>
        <strain evidence="10">ATCC 14870 / DSM 20603 / BCRC 15368 / CIP 55.134 / JCM 11481 / NBRC 15587 / NCTC 10816 / Prevot 55134</strain>
    </source>
</reference>
<dbReference type="Pfam" id="PF01032">
    <property type="entry name" value="FecCD"/>
    <property type="match status" value="1"/>
</dbReference>
<dbReference type="HOGENOM" id="CLU_013016_1_0_11"/>
<evidence type="ECO:0000256" key="7">
    <source>
        <dbReference type="ARBA" id="ARBA00023136"/>
    </source>
</evidence>
<evidence type="ECO:0000313" key="9">
    <source>
        <dbReference type="EMBL" id="ACV08090.1"/>
    </source>
</evidence>
<keyword evidence="4" id="KW-1003">Cell membrane</keyword>
<keyword evidence="6 8" id="KW-1133">Transmembrane helix</keyword>
<organism evidence="9 10">
    <name type="scientific">Jonesia denitrificans (strain ATCC 14870 / DSM 20603 / BCRC 15368 / CIP 55.134 / JCM 11481 / NBRC 15587 / NCTC 10816 / Prevot 55134)</name>
    <name type="common">Listeria denitrificans</name>
    <dbReference type="NCBI Taxonomy" id="471856"/>
    <lineage>
        <taxon>Bacteria</taxon>
        <taxon>Bacillati</taxon>
        <taxon>Actinomycetota</taxon>
        <taxon>Actinomycetes</taxon>
        <taxon>Micrococcales</taxon>
        <taxon>Jonesiaceae</taxon>
        <taxon>Jonesia</taxon>
    </lineage>
</organism>
<dbReference type="SUPFAM" id="SSF81345">
    <property type="entry name" value="ABC transporter involved in vitamin B12 uptake, BtuC"/>
    <property type="match status" value="1"/>
</dbReference>
<keyword evidence="3" id="KW-0813">Transport</keyword>
<evidence type="ECO:0000313" key="10">
    <source>
        <dbReference type="Proteomes" id="UP000000628"/>
    </source>
</evidence>
<dbReference type="PANTHER" id="PTHR30472">
    <property type="entry name" value="FERRIC ENTEROBACTIN TRANSPORT SYSTEM PERMEASE PROTEIN"/>
    <property type="match status" value="1"/>
</dbReference>
<comment type="similarity">
    <text evidence="2">Belongs to the binding-protein-dependent transport system permease family. FecCD subfamily.</text>
</comment>
<feature type="transmembrane region" description="Helical" evidence="8">
    <location>
        <begin position="192"/>
        <end position="213"/>
    </location>
</feature>
<feature type="transmembrane region" description="Helical" evidence="8">
    <location>
        <begin position="119"/>
        <end position="139"/>
    </location>
</feature>
<dbReference type="GO" id="GO:0033214">
    <property type="term" value="P:siderophore-iron import into cell"/>
    <property type="evidence" value="ECO:0007669"/>
    <property type="project" value="TreeGrafter"/>
</dbReference>
<evidence type="ECO:0000256" key="3">
    <source>
        <dbReference type="ARBA" id="ARBA00022448"/>
    </source>
</evidence>
<dbReference type="Gene3D" id="1.10.3470.10">
    <property type="entry name" value="ABC transporter involved in vitamin B12 uptake, BtuC"/>
    <property type="match status" value="1"/>
</dbReference>
<dbReference type="PANTHER" id="PTHR30472:SF1">
    <property type="entry name" value="FE(3+) DICITRATE TRANSPORT SYSTEM PERMEASE PROTEIN FECC-RELATED"/>
    <property type="match status" value="1"/>
</dbReference>
<dbReference type="FunFam" id="1.10.3470.10:FF:000001">
    <property type="entry name" value="Vitamin B12 ABC transporter permease BtuC"/>
    <property type="match status" value="1"/>
</dbReference>
<evidence type="ECO:0000256" key="6">
    <source>
        <dbReference type="ARBA" id="ARBA00022989"/>
    </source>
</evidence>
<feature type="transmembrane region" description="Helical" evidence="8">
    <location>
        <begin position="278"/>
        <end position="296"/>
    </location>
</feature>
<dbReference type="OrthoDB" id="9782305at2"/>
<keyword evidence="7 8" id="KW-0472">Membrane</keyword>
<comment type="subcellular location">
    <subcellularLocation>
        <location evidence="1">Cell membrane</location>
        <topology evidence="1">Multi-pass membrane protein</topology>
    </subcellularLocation>
</comment>
<dbReference type="GO" id="GO:0022857">
    <property type="term" value="F:transmembrane transporter activity"/>
    <property type="evidence" value="ECO:0007669"/>
    <property type="project" value="InterPro"/>
</dbReference>
<evidence type="ECO:0000256" key="5">
    <source>
        <dbReference type="ARBA" id="ARBA00022692"/>
    </source>
</evidence>
<evidence type="ECO:0000256" key="8">
    <source>
        <dbReference type="SAM" id="Phobius"/>
    </source>
</evidence>
<evidence type="ECO:0000256" key="1">
    <source>
        <dbReference type="ARBA" id="ARBA00004651"/>
    </source>
</evidence>
<dbReference type="EMBL" id="CP001706">
    <property type="protein sequence ID" value="ACV08090.1"/>
    <property type="molecule type" value="Genomic_DNA"/>
</dbReference>
<dbReference type="InterPro" id="IPR000522">
    <property type="entry name" value="ABC_transptr_permease_BtuC"/>
</dbReference>
<dbReference type="KEGG" id="jde:Jden_0425"/>
<dbReference type="Proteomes" id="UP000000628">
    <property type="component" value="Chromosome"/>
</dbReference>
<feature type="transmembrane region" description="Helical" evidence="8">
    <location>
        <begin position="308"/>
        <end position="327"/>
    </location>
</feature>
<dbReference type="InterPro" id="IPR037294">
    <property type="entry name" value="ABC_BtuC-like"/>
</dbReference>
<gene>
    <name evidence="9" type="ordered locus">Jden_0425</name>
</gene>
<proteinExistence type="inferred from homology"/>
<keyword evidence="5 8" id="KW-0812">Transmembrane</keyword>
<dbReference type="AlphaFoldDB" id="C7R031"/>
<keyword evidence="10" id="KW-1185">Reference proteome</keyword>
<accession>C7R031</accession>